<dbReference type="Proteomes" id="UP000654345">
    <property type="component" value="Unassembled WGS sequence"/>
</dbReference>
<dbReference type="EMBL" id="BNJG01000001">
    <property type="protein sequence ID" value="GHO51847.1"/>
    <property type="molecule type" value="Genomic_DNA"/>
</dbReference>
<reference evidence="1 2" key="1">
    <citation type="journal article" date="2021" name="Int. J. Syst. Evol. Microbiol.">
        <title>Reticulibacter mediterranei gen. nov., sp. nov., within the new family Reticulibacteraceae fam. nov., and Ktedonospora formicarum gen. nov., sp. nov., Ktedonobacter robiniae sp. nov., Dictyobacter formicarum sp. nov. and Dictyobacter arantiisoli sp. nov., belonging to the class Ktedonobacteria.</title>
        <authorList>
            <person name="Yabe S."/>
            <person name="Zheng Y."/>
            <person name="Wang C.M."/>
            <person name="Sakai Y."/>
            <person name="Abe K."/>
            <person name="Yokota A."/>
            <person name="Donadio S."/>
            <person name="Cavaletti L."/>
            <person name="Monciardini P."/>
        </authorList>
    </citation>
    <scope>NUCLEOTIDE SEQUENCE [LARGE SCALE GENOMIC DNA]</scope>
    <source>
        <strain evidence="1 2">SOSP1-30</strain>
    </source>
</reference>
<sequence>MAVPKFRLTISKWGKTMRKKARNPTRVVTRAGLTPHTKPTITDARHKGTHITRMLGIRRAKITAIPVRKSPMRYPKTGRRHLGRYMVAS</sequence>
<name>A0ABQ3UGL6_9CHLR</name>
<evidence type="ECO:0000313" key="1">
    <source>
        <dbReference type="EMBL" id="GHO51847.1"/>
    </source>
</evidence>
<proteinExistence type="predicted"/>
<accession>A0ABQ3UGL6</accession>
<evidence type="ECO:0008006" key="3">
    <source>
        <dbReference type="Google" id="ProtNLM"/>
    </source>
</evidence>
<evidence type="ECO:0000313" key="2">
    <source>
        <dbReference type="Proteomes" id="UP000654345"/>
    </source>
</evidence>
<gene>
    <name evidence="1" type="ORF">KSB_03220</name>
</gene>
<keyword evidence="2" id="KW-1185">Reference proteome</keyword>
<comment type="caution">
    <text evidence="1">The sequence shown here is derived from an EMBL/GenBank/DDBJ whole genome shotgun (WGS) entry which is preliminary data.</text>
</comment>
<protein>
    <recommendedName>
        <fullName evidence="3">50S ribosomal protein L34e</fullName>
    </recommendedName>
</protein>
<organism evidence="1 2">
    <name type="scientific">Ktedonobacter robiniae</name>
    <dbReference type="NCBI Taxonomy" id="2778365"/>
    <lineage>
        <taxon>Bacteria</taxon>
        <taxon>Bacillati</taxon>
        <taxon>Chloroflexota</taxon>
        <taxon>Ktedonobacteria</taxon>
        <taxon>Ktedonobacterales</taxon>
        <taxon>Ktedonobacteraceae</taxon>
        <taxon>Ktedonobacter</taxon>
    </lineage>
</organism>